<dbReference type="AlphaFoldDB" id="A0A0A2C899"/>
<sequence length="54" mass="6182">MNNLALTKKRIKKAERLHAAQLATFKKGVFTSYKPSVFEERQKQARDEVAAMDS</sequence>
<organism evidence="1 2">
    <name type="scientific">Prochlorococcus marinus str. PAC1</name>
    <dbReference type="NCBI Taxonomy" id="59924"/>
    <lineage>
        <taxon>Bacteria</taxon>
        <taxon>Bacillati</taxon>
        <taxon>Cyanobacteriota</taxon>
        <taxon>Cyanophyceae</taxon>
        <taxon>Synechococcales</taxon>
        <taxon>Prochlorococcaceae</taxon>
        <taxon>Prochlorococcus</taxon>
    </lineage>
</organism>
<dbReference type="Proteomes" id="UP000030392">
    <property type="component" value="Unassembled WGS sequence"/>
</dbReference>
<name>A0A0A2C899_PROMR</name>
<dbReference type="EMBL" id="JNAX01000001">
    <property type="protein sequence ID" value="KGG22533.1"/>
    <property type="molecule type" value="Genomic_DNA"/>
</dbReference>
<accession>A0A0A2C899</accession>
<proteinExistence type="predicted"/>
<gene>
    <name evidence="1" type="ORF">EV03_0051</name>
</gene>
<evidence type="ECO:0000313" key="1">
    <source>
        <dbReference type="EMBL" id="KGG22533.1"/>
    </source>
</evidence>
<evidence type="ECO:0000313" key="2">
    <source>
        <dbReference type="Proteomes" id="UP000030392"/>
    </source>
</evidence>
<reference evidence="2" key="1">
    <citation type="journal article" date="2014" name="Sci. Data">
        <title>Genomes of diverse isolates of the marine cyanobacterium Prochlorococcus.</title>
        <authorList>
            <person name="Biller S."/>
            <person name="Berube P."/>
            <person name="Thompson J."/>
            <person name="Kelly L."/>
            <person name="Roggensack S."/>
            <person name="Awad L."/>
            <person name="Roache-Johnson K."/>
            <person name="Ding H."/>
            <person name="Giovannoni S.J."/>
            <person name="Moore L.R."/>
            <person name="Chisholm S.W."/>
        </authorList>
    </citation>
    <scope>NUCLEOTIDE SEQUENCE [LARGE SCALE GENOMIC DNA]</scope>
    <source>
        <strain evidence="2">PAC1</strain>
    </source>
</reference>
<protein>
    <submittedName>
        <fullName evidence="1">Uncharacterized protein</fullName>
    </submittedName>
</protein>
<dbReference type="RefSeq" id="WP_193743064.1">
    <property type="nucleotide sequence ID" value="NZ_CP138967.1"/>
</dbReference>
<comment type="caution">
    <text evidence="1">The sequence shown here is derived from an EMBL/GenBank/DDBJ whole genome shotgun (WGS) entry which is preliminary data.</text>
</comment>